<comment type="caution">
    <text evidence="3">The sequence shown here is derived from an EMBL/GenBank/DDBJ whole genome shotgun (WGS) entry which is preliminary data.</text>
</comment>
<evidence type="ECO:0000256" key="1">
    <source>
        <dbReference type="SAM" id="MobiDB-lite"/>
    </source>
</evidence>
<feature type="region of interest" description="Disordered" evidence="1">
    <location>
        <begin position="1"/>
        <end position="48"/>
    </location>
</feature>
<feature type="non-terminal residue" evidence="3">
    <location>
        <position position="93"/>
    </location>
</feature>
<keyword evidence="2" id="KW-0812">Transmembrane</keyword>
<feature type="transmembrane region" description="Helical" evidence="2">
    <location>
        <begin position="51"/>
        <end position="69"/>
    </location>
</feature>
<name>A0A6G4X5S4_9ACTN</name>
<evidence type="ECO:0000313" key="3">
    <source>
        <dbReference type="EMBL" id="NGO72748.1"/>
    </source>
</evidence>
<protein>
    <submittedName>
        <fullName evidence="3">Uncharacterized protein</fullName>
    </submittedName>
</protein>
<reference evidence="3 4" key="1">
    <citation type="submission" date="2020-02" db="EMBL/GenBank/DDBJ databases">
        <title>Whole-genome analyses of novel actinobacteria.</title>
        <authorList>
            <person name="Sahin N."/>
            <person name="Tatar D."/>
        </authorList>
    </citation>
    <scope>NUCLEOTIDE SEQUENCE [LARGE SCALE GENOMIC DNA]</scope>
    <source>
        <strain evidence="3 4">SB3404</strain>
    </source>
</reference>
<accession>A0A6G4X5S4</accession>
<organism evidence="3 4">
    <name type="scientific">Streptomyces boncukensis</name>
    <dbReference type="NCBI Taxonomy" id="2711219"/>
    <lineage>
        <taxon>Bacteria</taxon>
        <taxon>Bacillati</taxon>
        <taxon>Actinomycetota</taxon>
        <taxon>Actinomycetes</taxon>
        <taxon>Kitasatosporales</taxon>
        <taxon>Streptomycetaceae</taxon>
        <taxon>Streptomyces</taxon>
    </lineage>
</organism>
<dbReference type="EMBL" id="JAAKZZ010000528">
    <property type="protein sequence ID" value="NGO72748.1"/>
    <property type="molecule type" value="Genomic_DNA"/>
</dbReference>
<keyword evidence="4" id="KW-1185">Reference proteome</keyword>
<dbReference type="Proteomes" id="UP000477722">
    <property type="component" value="Unassembled WGS sequence"/>
</dbReference>
<keyword evidence="2" id="KW-0472">Membrane</keyword>
<evidence type="ECO:0000313" key="4">
    <source>
        <dbReference type="Proteomes" id="UP000477722"/>
    </source>
</evidence>
<evidence type="ECO:0000256" key="2">
    <source>
        <dbReference type="SAM" id="Phobius"/>
    </source>
</evidence>
<sequence>MKKLRELWRGRSGHPEPGTGAGTGPETGPGAEESDPSDPDSPQERARRGRWRLVVAAALFATLVLPRVTSSASYTDPALAQPSPSGGPAATPS</sequence>
<dbReference type="AlphaFoldDB" id="A0A6G4X5S4"/>
<feature type="region of interest" description="Disordered" evidence="1">
    <location>
        <begin position="70"/>
        <end position="93"/>
    </location>
</feature>
<keyword evidence="2" id="KW-1133">Transmembrane helix</keyword>
<feature type="compositionally biased region" description="Low complexity" evidence="1">
    <location>
        <begin position="77"/>
        <end position="93"/>
    </location>
</feature>
<gene>
    <name evidence="3" type="ORF">G5C65_31270</name>
</gene>
<proteinExistence type="predicted"/>